<gene>
    <name evidence="1" type="ORF">POVWA1_007350</name>
    <name evidence="2" type="ORF">POVWA2_007490</name>
</gene>
<evidence type="ECO:0000313" key="2">
    <source>
        <dbReference type="EMBL" id="SBT32057.1"/>
    </source>
</evidence>
<reference evidence="1" key="2">
    <citation type="submission" date="2016-05" db="EMBL/GenBank/DDBJ databases">
        <authorList>
            <person name="Lavstsen T."/>
            <person name="Jespersen J.S."/>
        </authorList>
    </citation>
    <scope>NUCLEOTIDE SEQUENCE [LARGE SCALE GENOMIC DNA]</scope>
</reference>
<dbReference type="EMBL" id="FLRD01000020">
    <property type="protein sequence ID" value="SBT31483.1"/>
    <property type="molecule type" value="Genomic_DNA"/>
</dbReference>
<dbReference type="Proteomes" id="UP000078550">
    <property type="component" value="Unassembled WGS sequence"/>
</dbReference>
<proteinExistence type="predicted"/>
<organism evidence="1 4">
    <name type="scientific">Plasmodium ovale wallikeri</name>
    <dbReference type="NCBI Taxonomy" id="864142"/>
    <lineage>
        <taxon>Eukaryota</taxon>
        <taxon>Sar</taxon>
        <taxon>Alveolata</taxon>
        <taxon>Apicomplexa</taxon>
        <taxon>Aconoidasida</taxon>
        <taxon>Haemosporida</taxon>
        <taxon>Plasmodiidae</taxon>
        <taxon>Plasmodium</taxon>
        <taxon>Plasmodium (Plasmodium)</taxon>
    </lineage>
</organism>
<evidence type="ECO:0000313" key="1">
    <source>
        <dbReference type="EMBL" id="SBT31483.1"/>
    </source>
</evidence>
<accession>A0A1A8YIY1</accession>
<evidence type="ECO:0000313" key="3">
    <source>
        <dbReference type="Proteomes" id="UP000078550"/>
    </source>
</evidence>
<protein>
    <submittedName>
        <fullName evidence="1">Uncharacterized protein</fullName>
    </submittedName>
</protein>
<keyword evidence="4" id="KW-1185">Reference proteome</keyword>
<dbReference type="EMBL" id="FLRE01000029">
    <property type="protein sequence ID" value="SBT32057.1"/>
    <property type="molecule type" value="Genomic_DNA"/>
</dbReference>
<name>A0A1A8YIY1_PLAOA</name>
<reference evidence="3 4" key="1">
    <citation type="submission" date="2016-05" db="EMBL/GenBank/DDBJ databases">
        <authorList>
            <person name="Naeem Raeece"/>
        </authorList>
    </citation>
    <scope>NUCLEOTIDE SEQUENCE [LARGE SCALE GENOMIC DNA]</scope>
</reference>
<dbReference type="AlphaFoldDB" id="A0A1A8YIY1"/>
<dbReference type="Proteomes" id="UP000078555">
    <property type="component" value="Unassembled WGS sequence"/>
</dbReference>
<evidence type="ECO:0000313" key="4">
    <source>
        <dbReference type="Proteomes" id="UP000078555"/>
    </source>
</evidence>
<sequence>MWKLLPPTRKIFSFFSSAKPVVSRCNNTFFDFVHEFMSAFPPSNVHKREVVRESKVHTGASRGNIPACFSFLTSTSVPLVMQSHLLCCAILI</sequence>